<accession>A0A3N2CSV5</accession>
<dbReference type="Proteomes" id="UP000281738">
    <property type="component" value="Unassembled WGS sequence"/>
</dbReference>
<feature type="compositionally biased region" description="Acidic residues" evidence="8">
    <location>
        <begin position="7"/>
        <end position="20"/>
    </location>
</feature>
<evidence type="ECO:0000256" key="7">
    <source>
        <dbReference type="HAMAP-Rule" id="MF_02065"/>
    </source>
</evidence>
<keyword evidence="6 7" id="KW-0961">Cell wall biogenesis/degradation</keyword>
<dbReference type="GO" id="GO:0009252">
    <property type="term" value="P:peptidoglycan biosynthetic process"/>
    <property type="evidence" value="ECO:0007669"/>
    <property type="project" value="UniProtKB-UniRule"/>
</dbReference>
<name>A0A3N2CSV5_9ACTN</name>
<dbReference type="OrthoDB" id="9814591at2"/>
<dbReference type="CDD" id="cd08010">
    <property type="entry name" value="MltG_like"/>
    <property type="match status" value="1"/>
</dbReference>
<reference evidence="9 10" key="1">
    <citation type="submission" date="2018-11" db="EMBL/GenBank/DDBJ databases">
        <title>Sequencing the genomes of 1000 actinobacteria strains.</title>
        <authorList>
            <person name="Klenk H.-P."/>
        </authorList>
    </citation>
    <scope>NUCLEOTIDE SEQUENCE [LARGE SCALE GENOMIC DNA]</scope>
    <source>
        <strain evidence="9 10">DSM 12652</strain>
    </source>
</reference>
<dbReference type="HAMAP" id="MF_02065">
    <property type="entry name" value="MltG"/>
    <property type="match status" value="1"/>
</dbReference>
<comment type="caution">
    <text evidence="9">The sequence shown here is derived from an EMBL/GenBank/DDBJ whole genome shotgun (WGS) entry which is preliminary data.</text>
</comment>
<comment type="similarity">
    <text evidence="7">Belongs to the transglycosylase MltG family.</text>
</comment>
<feature type="transmembrane region" description="Helical" evidence="7">
    <location>
        <begin position="40"/>
        <end position="61"/>
    </location>
</feature>
<comment type="subcellular location">
    <subcellularLocation>
        <location evidence="7">Cell membrane</location>
        <topology evidence="7">Single-pass membrane protein</topology>
    </subcellularLocation>
</comment>
<dbReference type="EC" id="4.2.2.29" evidence="7"/>
<dbReference type="NCBIfam" id="TIGR00247">
    <property type="entry name" value="endolytic transglycosylase MltG"/>
    <property type="match status" value="1"/>
</dbReference>
<dbReference type="InterPro" id="IPR003770">
    <property type="entry name" value="MLTG-like"/>
</dbReference>
<feature type="site" description="Important for catalytic activity" evidence="7">
    <location>
        <position position="262"/>
    </location>
</feature>
<dbReference type="AlphaFoldDB" id="A0A3N2CSV5"/>
<keyword evidence="10" id="KW-1185">Reference proteome</keyword>
<dbReference type="RefSeq" id="WP_123389710.1">
    <property type="nucleotide sequence ID" value="NZ_RKHO01000001.1"/>
</dbReference>
<dbReference type="PANTHER" id="PTHR30518">
    <property type="entry name" value="ENDOLYTIC MUREIN TRANSGLYCOSYLASE"/>
    <property type="match status" value="1"/>
</dbReference>
<dbReference type="Gene3D" id="3.30.1490.480">
    <property type="entry name" value="Endolytic murein transglycosylase"/>
    <property type="match status" value="1"/>
</dbReference>
<evidence type="ECO:0000313" key="9">
    <source>
        <dbReference type="EMBL" id="ROR90585.1"/>
    </source>
</evidence>
<organism evidence="9 10">
    <name type="scientific">Nocardioides aurantiacus</name>
    <dbReference type="NCBI Taxonomy" id="86796"/>
    <lineage>
        <taxon>Bacteria</taxon>
        <taxon>Bacillati</taxon>
        <taxon>Actinomycetota</taxon>
        <taxon>Actinomycetes</taxon>
        <taxon>Propionibacteriales</taxon>
        <taxon>Nocardioidaceae</taxon>
        <taxon>Nocardioides</taxon>
    </lineage>
</organism>
<evidence type="ECO:0000313" key="10">
    <source>
        <dbReference type="Proteomes" id="UP000281738"/>
    </source>
</evidence>
<evidence type="ECO:0000256" key="3">
    <source>
        <dbReference type="ARBA" id="ARBA00022989"/>
    </source>
</evidence>
<comment type="catalytic activity">
    <reaction evidence="7">
        <text>a peptidoglycan chain = a peptidoglycan chain with N-acetyl-1,6-anhydromuramyl-[peptide] at the reducing end + a peptidoglycan chain with N-acetylglucosamine at the non-reducing end.</text>
        <dbReference type="EC" id="4.2.2.29"/>
    </reaction>
</comment>
<proteinExistence type="inferred from homology"/>
<protein>
    <recommendedName>
        <fullName evidence="7">Endolytic murein transglycosylase</fullName>
        <ecNumber evidence="7">4.2.2.29</ecNumber>
    </recommendedName>
    <alternativeName>
        <fullName evidence="7">Peptidoglycan lytic transglycosylase</fullName>
    </alternativeName>
    <alternativeName>
        <fullName evidence="7">Peptidoglycan polymerization terminase</fullName>
    </alternativeName>
</protein>
<evidence type="ECO:0000256" key="6">
    <source>
        <dbReference type="ARBA" id="ARBA00023316"/>
    </source>
</evidence>
<dbReference type="Gene3D" id="3.30.160.60">
    <property type="entry name" value="Classic Zinc Finger"/>
    <property type="match status" value="1"/>
</dbReference>
<gene>
    <name evidence="7" type="primary">mltG</name>
    <name evidence="9" type="ORF">EDD33_1431</name>
</gene>
<keyword evidence="4 7" id="KW-0472">Membrane</keyword>
<dbReference type="GO" id="GO:0008932">
    <property type="term" value="F:lytic endotransglycosylase activity"/>
    <property type="evidence" value="ECO:0007669"/>
    <property type="project" value="UniProtKB-UniRule"/>
</dbReference>
<dbReference type="GO" id="GO:0005886">
    <property type="term" value="C:plasma membrane"/>
    <property type="evidence" value="ECO:0007669"/>
    <property type="project" value="UniProtKB-SubCell"/>
</dbReference>
<evidence type="ECO:0000256" key="1">
    <source>
        <dbReference type="ARBA" id="ARBA00022475"/>
    </source>
</evidence>
<dbReference type="Pfam" id="PF02618">
    <property type="entry name" value="YceG"/>
    <property type="match status" value="1"/>
</dbReference>
<dbReference type="EMBL" id="RKHO01000001">
    <property type="protein sequence ID" value="ROR90585.1"/>
    <property type="molecule type" value="Genomic_DNA"/>
</dbReference>
<keyword evidence="1 7" id="KW-1003">Cell membrane</keyword>
<dbReference type="GO" id="GO:0071555">
    <property type="term" value="P:cell wall organization"/>
    <property type="evidence" value="ECO:0007669"/>
    <property type="project" value="UniProtKB-KW"/>
</dbReference>
<evidence type="ECO:0000256" key="5">
    <source>
        <dbReference type="ARBA" id="ARBA00023239"/>
    </source>
</evidence>
<evidence type="ECO:0000256" key="4">
    <source>
        <dbReference type="ARBA" id="ARBA00023136"/>
    </source>
</evidence>
<evidence type="ECO:0000256" key="2">
    <source>
        <dbReference type="ARBA" id="ARBA00022692"/>
    </source>
</evidence>
<comment type="function">
    <text evidence="7">Functions as a peptidoglycan terminase that cleaves nascent peptidoglycan strands endolytically to terminate their elongation.</text>
</comment>
<evidence type="ECO:0000256" key="8">
    <source>
        <dbReference type="SAM" id="MobiDB-lite"/>
    </source>
</evidence>
<keyword evidence="5 7" id="KW-0456">Lyase</keyword>
<dbReference type="PANTHER" id="PTHR30518:SF2">
    <property type="entry name" value="ENDOLYTIC MUREIN TRANSGLYCOSYLASE"/>
    <property type="match status" value="1"/>
</dbReference>
<sequence length="385" mass="42373">MSHTDYSGDEPLLEDGYDDLQDADDWSYEEPRKRRARSCLPVLLVLVILGSGLFFGGRWAYDELSTRLASAPDFEGPGSGEVVYQVEEGVTSAQIGRDLKEAGVVASVDAFTEAATLDEDSRNIQVGYYQLQEKMRASDALDVLVDPANLVQALVTVPEGARVRQVVDSIAKNTDIRRRAVVRALADAEAIGLPADAEGNPEGYLFPATYTVPPKMTAVELISQMVAKTKAVEADLDIEARAADLGLTPEQVLTVASILEYEANKSEDYPRVARVLYNRLDDDMALQLDSTVSYVSGRSGDVWTTSAERDSDSQYNTYKYTGLPPGPIGSPGQETIEAALEPAEGDWLFFVPDYEADTTRFSVTLAEHNRWVEKLREYCRNNEDC</sequence>
<keyword evidence="3 7" id="KW-1133">Transmembrane helix</keyword>
<feature type="region of interest" description="Disordered" evidence="8">
    <location>
        <begin position="1"/>
        <end position="20"/>
    </location>
</feature>
<keyword evidence="2 7" id="KW-0812">Transmembrane</keyword>